<dbReference type="EMBL" id="ML986687">
    <property type="protein sequence ID" value="KAF2260226.1"/>
    <property type="molecule type" value="Genomic_DNA"/>
</dbReference>
<evidence type="ECO:0000313" key="2">
    <source>
        <dbReference type="EMBL" id="KAF2260226.1"/>
    </source>
</evidence>
<feature type="non-terminal residue" evidence="2">
    <location>
        <position position="1"/>
    </location>
</feature>
<dbReference type="AlphaFoldDB" id="A0A9P4K1I4"/>
<proteinExistence type="predicted"/>
<comment type="caution">
    <text evidence="2">The sequence shown here is derived from an EMBL/GenBank/DDBJ whole genome shotgun (WGS) entry which is preliminary data.</text>
</comment>
<keyword evidence="1" id="KW-0175">Coiled coil</keyword>
<protein>
    <submittedName>
        <fullName evidence="2">Uncharacterized protein</fullName>
    </submittedName>
</protein>
<dbReference type="Proteomes" id="UP000800093">
    <property type="component" value="Unassembled WGS sequence"/>
</dbReference>
<evidence type="ECO:0000313" key="3">
    <source>
        <dbReference type="Proteomes" id="UP000800093"/>
    </source>
</evidence>
<gene>
    <name evidence="2" type="ORF">CC78DRAFT_473458</name>
</gene>
<organism evidence="2 3">
    <name type="scientific">Lojkania enalia</name>
    <dbReference type="NCBI Taxonomy" id="147567"/>
    <lineage>
        <taxon>Eukaryota</taxon>
        <taxon>Fungi</taxon>
        <taxon>Dikarya</taxon>
        <taxon>Ascomycota</taxon>
        <taxon>Pezizomycotina</taxon>
        <taxon>Dothideomycetes</taxon>
        <taxon>Pleosporomycetidae</taxon>
        <taxon>Pleosporales</taxon>
        <taxon>Pleosporales incertae sedis</taxon>
        <taxon>Lojkania</taxon>
    </lineage>
</organism>
<name>A0A9P4K1I4_9PLEO</name>
<accession>A0A9P4K1I4</accession>
<feature type="coiled-coil region" evidence="1">
    <location>
        <begin position="104"/>
        <end position="177"/>
    </location>
</feature>
<dbReference type="OrthoDB" id="5428321at2759"/>
<keyword evidence="3" id="KW-1185">Reference proteome</keyword>
<sequence length="205" mass="23291">CRKRLSKHIYNTLGINVKPSKVRLSPTPNDLYAWKILPEKRRTFSEIFTKNLSQHSINAYKALCEGVGISFEAVYASTYNTSKLDRLTPISPSSRHDVSFSAKIDHLQSVNVKLQEEVEVWKEKANTESHRAKLAEEQHCGVREGLEEQLRKMYEGNKQLQEQVERFAASTEHLKNMLARCFEGLGTALPVLEEMKKGVSSVVVS</sequence>
<evidence type="ECO:0000256" key="1">
    <source>
        <dbReference type="SAM" id="Coils"/>
    </source>
</evidence>
<reference evidence="3" key="1">
    <citation type="journal article" date="2020" name="Stud. Mycol.">
        <title>101 Dothideomycetes genomes: A test case for predicting lifestyles and emergence of pathogens.</title>
        <authorList>
            <person name="Haridas S."/>
            <person name="Albert R."/>
            <person name="Binder M."/>
            <person name="Bloem J."/>
            <person name="LaButti K."/>
            <person name="Salamov A."/>
            <person name="Andreopoulos B."/>
            <person name="Baker S."/>
            <person name="Barry K."/>
            <person name="Bills G."/>
            <person name="Bluhm B."/>
            <person name="Cannon C."/>
            <person name="Castanera R."/>
            <person name="Culley D."/>
            <person name="Daum C."/>
            <person name="Ezra D."/>
            <person name="Gonzalez J."/>
            <person name="Henrissat B."/>
            <person name="Kuo A."/>
            <person name="Liang C."/>
            <person name="Lipzen A."/>
            <person name="Lutzoni F."/>
            <person name="Magnuson J."/>
            <person name="Mondo S."/>
            <person name="Nolan M."/>
            <person name="Ohm R."/>
            <person name="Pangilinan J."/>
            <person name="Park H.-J."/>
            <person name="Ramirez L."/>
            <person name="Alfaro M."/>
            <person name="Sun H."/>
            <person name="Tritt A."/>
            <person name="Yoshinaga Y."/>
            <person name="Zwiers L.-H."/>
            <person name="Turgeon B."/>
            <person name="Goodwin S."/>
            <person name="Spatafora J."/>
            <person name="Crous P."/>
            <person name="Grigoriev I."/>
        </authorList>
    </citation>
    <scope>NUCLEOTIDE SEQUENCE [LARGE SCALE GENOMIC DNA]</scope>
    <source>
        <strain evidence="3">CBS 304.66</strain>
    </source>
</reference>